<dbReference type="AlphaFoldDB" id="A0A2S7RZ53"/>
<protein>
    <submittedName>
        <fullName evidence="2">Uncharacterized protein</fullName>
    </submittedName>
</protein>
<comment type="caution">
    <text evidence="2">The sequence shown here is derived from an EMBL/GenBank/DDBJ whole genome shotgun (WGS) entry which is preliminary data.</text>
</comment>
<gene>
    <name evidence="2" type="ORF">CUS89_01505</name>
</gene>
<reference evidence="2 3" key="1">
    <citation type="journal article" date="2018" name="Pathog. Dis.">
        <title>Whole-genome sequencing based characterization of antimicrobial resistance in Enterococcus.</title>
        <authorList>
            <person name="Tyson G."/>
        </authorList>
    </citation>
    <scope>NUCLEOTIDE SEQUENCE [LARGE SCALE GENOMIC DNA]</scope>
    <source>
        <strain evidence="2 3">CVM N55263</strain>
    </source>
</reference>
<proteinExistence type="predicted"/>
<evidence type="ECO:0000256" key="1">
    <source>
        <dbReference type="SAM" id="Phobius"/>
    </source>
</evidence>
<evidence type="ECO:0000313" key="3">
    <source>
        <dbReference type="Proteomes" id="UP000237934"/>
    </source>
</evidence>
<evidence type="ECO:0000313" key="2">
    <source>
        <dbReference type="EMBL" id="PQF25466.1"/>
    </source>
</evidence>
<sequence length="95" mass="11380">MKIKRLQNIVFLILMFVGVFCLSCIIVSQLDFYRAITEILRIKGSDESNYGILFHYFDMWKIIWLFATTYITSFGTVYVISYLLIISYNKWQRIK</sequence>
<feature type="transmembrane region" description="Helical" evidence="1">
    <location>
        <begin position="62"/>
        <end position="85"/>
    </location>
</feature>
<keyword evidence="1" id="KW-0472">Membrane</keyword>
<feature type="transmembrane region" description="Helical" evidence="1">
    <location>
        <begin position="9"/>
        <end position="30"/>
    </location>
</feature>
<organism evidence="2 3">
    <name type="scientific">Enterococcus mundtii</name>
    <dbReference type="NCBI Taxonomy" id="53346"/>
    <lineage>
        <taxon>Bacteria</taxon>
        <taxon>Bacillati</taxon>
        <taxon>Bacillota</taxon>
        <taxon>Bacilli</taxon>
        <taxon>Lactobacillales</taxon>
        <taxon>Enterococcaceae</taxon>
        <taxon>Enterococcus</taxon>
    </lineage>
</organism>
<dbReference type="EMBL" id="PUAP01000004">
    <property type="protein sequence ID" value="PQF25466.1"/>
    <property type="molecule type" value="Genomic_DNA"/>
</dbReference>
<dbReference type="Proteomes" id="UP000237934">
    <property type="component" value="Unassembled WGS sequence"/>
</dbReference>
<keyword evidence="1" id="KW-1133">Transmembrane helix</keyword>
<keyword evidence="1" id="KW-0812">Transmembrane</keyword>
<name>A0A2S7RZ53_ENTMU</name>
<accession>A0A2S7RZ53</accession>